<proteinExistence type="predicted"/>
<reference evidence="2 3" key="1">
    <citation type="journal article" date="2020" name="Nat. Food">
        <title>A phased Vanilla planifolia genome enables genetic improvement of flavour and production.</title>
        <authorList>
            <person name="Hasing T."/>
            <person name="Tang H."/>
            <person name="Brym M."/>
            <person name="Khazi F."/>
            <person name="Huang T."/>
            <person name="Chambers A.H."/>
        </authorList>
    </citation>
    <scope>NUCLEOTIDE SEQUENCE [LARGE SCALE GENOMIC DNA]</scope>
    <source>
        <tissue evidence="2">Leaf</tissue>
    </source>
</reference>
<feature type="signal peptide" evidence="1">
    <location>
        <begin position="1"/>
        <end position="20"/>
    </location>
</feature>
<evidence type="ECO:0000313" key="3">
    <source>
        <dbReference type="Proteomes" id="UP000636800"/>
    </source>
</evidence>
<evidence type="ECO:0000256" key="1">
    <source>
        <dbReference type="SAM" id="SignalP"/>
    </source>
</evidence>
<accession>A0A835PR85</accession>
<name>A0A835PR85_VANPL</name>
<keyword evidence="1" id="KW-0732">Signal</keyword>
<comment type="caution">
    <text evidence="2">The sequence shown here is derived from an EMBL/GenBank/DDBJ whole genome shotgun (WGS) entry which is preliminary data.</text>
</comment>
<dbReference type="AlphaFoldDB" id="A0A835PR85"/>
<dbReference type="Proteomes" id="UP000636800">
    <property type="component" value="Chromosome 12"/>
</dbReference>
<evidence type="ECO:0000313" key="2">
    <source>
        <dbReference type="EMBL" id="KAG0458149.1"/>
    </source>
</evidence>
<dbReference type="PROSITE" id="PS51257">
    <property type="entry name" value="PROKAR_LIPOPROTEIN"/>
    <property type="match status" value="1"/>
</dbReference>
<protein>
    <submittedName>
        <fullName evidence="2">Uncharacterized protein</fullName>
    </submittedName>
</protein>
<organism evidence="2 3">
    <name type="scientific">Vanilla planifolia</name>
    <name type="common">Vanilla</name>
    <dbReference type="NCBI Taxonomy" id="51239"/>
    <lineage>
        <taxon>Eukaryota</taxon>
        <taxon>Viridiplantae</taxon>
        <taxon>Streptophyta</taxon>
        <taxon>Embryophyta</taxon>
        <taxon>Tracheophyta</taxon>
        <taxon>Spermatophyta</taxon>
        <taxon>Magnoliopsida</taxon>
        <taxon>Liliopsida</taxon>
        <taxon>Asparagales</taxon>
        <taxon>Orchidaceae</taxon>
        <taxon>Vanilloideae</taxon>
        <taxon>Vanilleae</taxon>
        <taxon>Vanilla</taxon>
    </lineage>
</organism>
<keyword evidence="3" id="KW-1185">Reference proteome</keyword>
<gene>
    <name evidence="2" type="ORF">HPP92_023306</name>
</gene>
<dbReference type="EMBL" id="JADCNL010000012">
    <property type="protein sequence ID" value="KAG0458149.1"/>
    <property type="molecule type" value="Genomic_DNA"/>
</dbReference>
<feature type="chain" id="PRO_5032448253" evidence="1">
    <location>
        <begin position="21"/>
        <end position="56"/>
    </location>
</feature>
<dbReference type="OrthoDB" id="1924320at2759"/>
<sequence length="56" mass="6556">MSLHRSVLYVIVQMLAASLGCVLRRSLTGEASMERNYLKMMKDQVKSKMEVKYQRF</sequence>